<protein>
    <submittedName>
        <fullName evidence="1">Unannotated protein</fullName>
    </submittedName>
</protein>
<name>A0A6J6X4R7_9ZZZZ</name>
<dbReference type="Pfam" id="PF10604">
    <property type="entry name" value="Polyketide_cyc2"/>
    <property type="match status" value="1"/>
</dbReference>
<reference evidence="1" key="1">
    <citation type="submission" date="2020-05" db="EMBL/GenBank/DDBJ databases">
        <authorList>
            <person name="Chiriac C."/>
            <person name="Salcher M."/>
            <person name="Ghai R."/>
            <person name="Kavagutti S V."/>
        </authorList>
    </citation>
    <scope>NUCLEOTIDE SEQUENCE</scope>
</reference>
<dbReference type="CDD" id="cd07821">
    <property type="entry name" value="PYR_PYL_RCAR_like"/>
    <property type="match status" value="1"/>
</dbReference>
<evidence type="ECO:0000313" key="1">
    <source>
        <dbReference type="EMBL" id="CAB4790713.1"/>
    </source>
</evidence>
<dbReference type="AlphaFoldDB" id="A0A6J6X4R7"/>
<dbReference type="EMBL" id="CAEZZU010000259">
    <property type="protein sequence ID" value="CAB4790713.1"/>
    <property type="molecule type" value="Genomic_DNA"/>
</dbReference>
<dbReference type="InterPro" id="IPR019587">
    <property type="entry name" value="Polyketide_cyclase/dehydratase"/>
</dbReference>
<dbReference type="Gene3D" id="3.30.530.20">
    <property type="match status" value="1"/>
</dbReference>
<dbReference type="SUPFAM" id="SSF55961">
    <property type="entry name" value="Bet v1-like"/>
    <property type="match status" value="1"/>
</dbReference>
<dbReference type="InterPro" id="IPR023393">
    <property type="entry name" value="START-like_dom_sf"/>
</dbReference>
<gene>
    <name evidence="1" type="ORF">UFOPK2925_01433</name>
</gene>
<sequence length="147" mass="16244">MGSKSFLVVANTTASPERVWELLADATSWPSWSRVPAARYKREGEPAPHGVGAIRDFGTGPIHSFEEVILFDPPRHFAYQLLSGLPIDGYCADVQLMPVGSGTRIEWAGTFDARPRFLGSFWKFVFARILIRGFAKSLSRAAEALES</sequence>
<organism evidence="1">
    <name type="scientific">freshwater metagenome</name>
    <dbReference type="NCBI Taxonomy" id="449393"/>
    <lineage>
        <taxon>unclassified sequences</taxon>
        <taxon>metagenomes</taxon>
        <taxon>ecological metagenomes</taxon>
    </lineage>
</organism>
<accession>A0A6J6X4R7</accession>
<proteinExistence type="predicted"/>